<dbReference type="InterPro" id="IPR036388">
    <property type="entry name" value="WH-like_DNA-bd_sf"/>
</dbReference>
<organism evidence="2 3">
    <name type="scientific">Paracoccus mangrovi</name>
    <dbReference type="NCBI Taxonomy" id="1715645"/>
    <lineage>
        <taxon>Bacteria</taxon>
        <taxon>Pseudomonadati</taxon>
        <taxon>Pseudomonadota</taxon>
        <taxon>Alphaproteobacteria</taxon>
        <taxon>Rhodobacterales</taxon>
        <taxon>Paracoccaceae</taxon>
        <taxon>Paracoccus</taxon>
    </lineage>
</organism>
<dbReference type="CDD" id="cd16278">
    <property type="entry name" value="metallo-hydrolase-like_MBL-fold"/>
    <property type="match status" value="1"/>
</dbReference>
<dbReference type="Gene3D" id="3.60.15.10">
    <property type="entry name" value="Ribonuclease Z/Hydroxyacylglutathione hydrolase-like"/>
    <property type="match status" value="1"/>
</dbReference>
<accession>A0ABV7R3S0</accession>
<dbReference type="InterPro" id="IPR036866">
    <property type="entry name" value="RibonucZ/Hydroxyglut_hydro"/>
</dbReference>
<dbReference type="PANTHER" id="PTHR23131:SF0">
    <property type="entry name" value="ENDORIBONUCLEASE LACTB2"/>
    <property type="match status" value="1"/>
</dbReference>
<evidence type="ECO:0000259" key="1">
    <source>
        <dbReference type="SMART" id="SM00849"/>
    </source>
</evidence>
<feature type="domain" description="Metallo-beta-lactamase" evidence="1">
    <location>
        <begin position="37"/>
        <end position="192"/>
    </location>
</feature>
<evidence type="ECO:0000313" key="3">
    <source>
        <dbReference type="Proteomes" id="UP001595721"/>
    </source>
</evidence>
<name>A0ABV7R3S0_9RHOB</name>
<dbReference type="InterPro" id="IPR001279">
    <property type="entry name" value="Metallo-B-lactamas"/>
</dbReference>
<dbReference type="RefSeq" id="WP_377743825.1">
    <property type="nucleotide sequence ID" value="NZ_JBHRXJ010000004.1"/>
</dbReference>
<dbReference type="Gene3D" id="1.10.10.10">
    <property type="entry name" value="Winged helix-like DNA-binding domain superfamily/Winged helix DNA-binding domain"/>
    <property type="match status" value="1"/>
</dbReference>
<gene>
    <name evidence="2" type="ORF">ACFOMH_08220</name>
</gene>
<dbReference type="EMBL" id="JBHRXJ010000004">
    <property type="protein sequence ID" value="MFC3528163.1"/>
    <property type="molecule type" value="Genomic_DNA"/>
</dbReference>
<proteinExistence type="predicted"/>
<evidence type="ECO:0000313" key="2">
    <source>
        <dbReference type="EMBL" id="MFC3528163.1"/>
    </source>
</evidence>
<dbReference type="PANTHER" id="PTHR23131">
    <property type="entry name" value="ENDORIBONUCLEASE LACTB2"/>
    <property type="match status" value="1"/>
</dbReference>
<dbReference type="SUPFAM" id="SSF56281">
    <property type="entry name" value="Metallo-hydrolase/oxidoreductase"/>
    <property type="match status" value="1"/>
</dbReference>
<sequence>MNMFTLEPEPVRDRPIRIDARIQRVVAPNAGAMTYHGTNSYVVATDQGAVVIDPGPDDAAHLDLLAGTAGGAVAMILLTHDHRDHAAGVAGLVRRTGAPVASARAVGAQPLGHAVARQLADGEVVAGLEVIATPGHAPDHLCFRLNETIFTGDHVLGWSPTSVLAPEGCAGAYRDSLARLAGVRSRLFLPGHGPQVRNTRRFVEFLMSRADDREREIRALIAERPAGTDDIVGSLYASLGPETRSVALRTLEAQLCQLERSGRIIRDGAKWRNLQ</sequence>
<dbReference type="Pfam" id="PF00753">
    <property type="entry name" value="Lactamase_B"/>
    <property type="match status" value="1"/>
</dbReference>
<dbReference type="Proteomes" id="UP001595721">
    <property type="component" value="Unassembled WGS sequence"/>
</dbReference>
<dbReference type="Pfam" id="PF17778">
    <property type="entry name" value="WHD_BLACT"/>
    <property type="match status" value="1"/>
</dbReference>
<dbReference type="InterPro" id="IPR041516">
    <property type="entry name" value="LACTB2_WH"/>
</dbReference>
<reference evidence="3" key="1">
    <citation type="journal article" date="2019" name="Int. J. Syst. Evol. Microbiol.">
        <title>The Global Catalogue of Microorganisms (GCM) 10K type strain sequencing project: providing services to taxonomists for standard genome sequencing and annotation.</title>
        <authorList>
            <consortium name="The Broad Institute Genomics Platform"/>
            <consortium name="The Broad Institute Genome Sequencing Center for Infectious Disease"/>
            <person name="Wu L."/>
            <person name="Ma J."/>
        </authorList>
    </citation>
    <scope>NUCLEOTIDE SEQUENCE [LARGE SCALE GENOMIC DNA]</scope>
    <source>
        <strain evidence="3">KCTC 42899</strain>
    </source>
</reference>
<dbReference type="SMART" id="SM00849">
    <property type="entry name" value="Lactamase_B"/>
    <property type="match status" value="1"/>
</dbReference>
<protein>
    <submittedName>
        <fullName evidence="2">MBL fold metallo-hydrolase</fullName>
    </submittedName>
</protein>
<dbReference type="InterPro" id="IPR050662">
    <property type="entry name" value="Sec-metab_biosynth-thioest"/>
</dbReference>
<keyword evidence="3" id="KW-1185">Reference proteome</keyword>
<comment type="caution">
    <text evidence="2">The sequence shown here is derived from an EMBL/GenBank/DDBJ whole genome shotgun (WGS) entry which is preliminary data.</text>
</comment>